<keyword evidence="4" id="KW-0560">Oxidoreductase</keyword>
<keyword evidence="5" id="KW-0472">Membrane</keyword>
<evidence type="ECO:0000256" key="2">
    <source>
        <dbReference type="ARBA" id="ARBA00023004"/>
    </source>
</evidence>
<feature type="transmembrane region" description="Helical" evidence="5">
    <location>
        <begin position="12"/>
        <end position="32"/>
    </location>
</feature>
<dbReference type="PANTHER" id="PTHR24286">
    <property type="entry name" value="CYTOCHROME P450 26"/>
    <property type="match status" value="1"/>
</dbReference>
<keyword evidence="3 4" id="KW-0349">Heme</keyword>
<dbReference type="InterPro" id="IPR017972">
    <property type="entry name" value="Cyt_P450_CS"/>
</dbReference>
<dbReference type="GO" id="GO:0016132">
    <property type="term" value="P:brassinosteroid biosynthetic process"/>
    <property type="evidence" value="ECO:0007669"/>
    <property type="project" value="TreeGrafter"/>
</dbReference>
<keyword evidence="1 3" id="KW-0479">Metal-binding</keyword>
<dbReference type="GO" id="GO:0020037">
    <property type="term" value="F:heme binding"/>
    <property type="evidence" value="ECO:0007669"/>
    <property type="project" value="InterPro"/>
</dbReference>
<proteinExistence type="evidence at transcript level"/>
<dbReference type="InterPro" id="IPR036396">
    <property type="entry name" value="Cyt_P450_sf"/>
</dbReference>
<keyword evidence="5" id="KW-1133">Transmembrane helix</keyword>
<evidence type="ECO:0000256" key="4">
    <source>
        <dbReference type="RuleBase" id="RU000461"/>
    </source>
</evidence>
<name>A0A076U3J6_PINBN</name>
<comment type="cofactor">
    <cofactor evidence="3">
        <name>heme</name>
        <dbReference type="ChEBI" id="CHEBI:30413"/>
    </cofactor>
</comment>
<protein>
    <submittedName>
        <fullName evidence="6">CYP720PB11</fullName>
    </submittedName>
</protein>
<reference evidence="6" key="1">
    <citation type="journal article" date="2016" name="Plant Physiol.">
        <title>Modularity of Conifer Diterpene Resin Acid Biosynthesis: P450 Enzymes of Different CYP720B Clades Use Alternative Substrates and Converge on the Same Products.</title>
        <authorList>
            <person name="Geisler K."/>
            <person name="Jensen N.B."/>
            <person name="Yuen M.M."/>
            <person name="Madilao L."/>
            <person name="Bohlmann J."/>
        </authorList>
    </citation>
    <scope>NUCLEOTIDE SEQUENCE</scope>
</reference>
<comment type="similarity">
    <text evidence="4">Belongs to the cytochrome P450 family.</text>
</comment>
<dbReference type="PRINTS" id="PR00385">
    <property type="entry name" value="P450"/>
</dbReference>
<dbReference type="GO" id="GO:0004497">
    <property type="term" value="F:monooxygenase activity"/>
    <property type="evidence" value="ECO:0007669"/>
    <property type="project" value="UniProtKB-KW"/>
</dbReference>
<dbReference type="InterPro" id="IPR001128">
    <property type="entry name" value="Cyt_P450"/>
</dbReference>
<dbReference type="Gene3D" id="1.10.630.10">
    <property type="entry name" value="Cytochrome P450"/>
    <property type="match status" value="1"/>
</dbReference>
<accession>A0A076U3J6</accession>
<dbReference type="CDD" id="cd11043">
    <property type="entry name" value="CYP90-like"/>
    <property type="match status" value="1"/>
</dbReference>
<organism evidence="6">
    <name type="scientific">Pinus banksiana</name>
    <name type="common">Jack pine</name>
    <name type="synonym">Pinus divaricata</name>
    <dbReference type="NCBI Taxonomy" id="3353"/>
    <lineage>
        <taxon>Eukaryota</taxon>
        <taxon>Viridiplantae</taxon>
        <taxon>Streptophyta</taxon>
        <taxon>Embryophyta</taxon>
        <taxon>Tracheophyta</taxon>
        <taxon>Spermatophyta</taxon>
        <taxon>Pinopsida</taxon>
        <taxon>Pinidae</taxon>
        <taxon>Conifers I</taxon>
        <taxon>Pinales</taxon>
        <taxon>Pinaceae</taxon>
        <taxon>Pinus</taxon>
        <taxon>Pinus subgen. Pinus</taxon>
    </lineage>
</organism>
<dbReference type="Pfam" id="PF00067">
    <property type="entry name" value="p450"/>
    <property type="match status" value="1"/>
</dbReference>
<evidence type="ECO:0000256" key="1">
    <source>
        <dbReference type="ARBA" id="ARBA00022723"/>
    </source>
</evidence>
<feature type="binding site" description="axial binding residue" evidence="3">
    <location>
        <position position="435"/>
    </location>
    <ligand>
        <name>heme</name>
        <dbReference type="ChEBI" id="CHEBI:30413"/>
    </ligand>
    <ligandPart>
        <name>Fe</name>
        <dbReference type="ChEBI" id="CHEBI:18248"/>
    </ligandPart>
</feature>
<dbReference type="GO" id="GO:0010268">
    <property type="term" value="P:brassinosteroid homeostasis"/>
    <property type="evidence" value="ECO:0007669"/>
    <property type="project" value="TreeGrafter"/>
</dbReference>
<dbReference type="EMBL" id="KJ845669">
    <property type="protein sequence ID" value="AIK01727.1"/>
    <property type="molecule type" value="mRNA"/>
</dbReference>
<dbReference type="GO" id="GO:0005506">
    <property type="term" value="F:iron ion binding"/>
    <property type="evidence" value="ECO:0007669"/>
    <property type="project" value="InterPro"/>
</dbReference>
<evidence type="ECO:0000256" key="5">
    <source>
        <dbReference type="SAM" id="Phobius"/>
    </source>
</evidence>
<dbReference type="PANTHER" id="PTHR24286:SF232">
    <property type="entry name" value="CYTOCHROME P450 SUPERFAMILY PROTEIN"/>
    <property type="match status" value="1"/>
</dbReference>
<keyword evidence="2 3" id="KW-0408">Iron</keyword>
<evidence type="ECO:0000313" key="6">
    <source>
        <dbReference type="EMBL" id="AIK01727.1"/>
    </source>
</evidence>
<dbReference type="AlphaFoldDB" id="A0A076U3J6"/>
<gene>
    <name evidence="6" type="primary">CYP720PB11</name>
</gene>
<keyword evidence="4" id="KW-0503">Monooxygenase</keyword>
<dbReference type="PROSITE" id="PS00086">
    <property type="entry name" value="CYTOCHROME_P450"/>
    <property type="match status" value="1"/>
</dbReference>
<keyword evidence="5" id="KW-0812">Transmembrane</keyword>
<sequence length="491" mass="56746">MELGIMAETSVAYSWLVGFVCFVLAMILLQLYRIVDSRGYNLPPGSRGWPLIGESLGFMRAINSGSQPRRFIQDRELRYGEIFRSNLFGRSRMIVSVDPEFNKHILQNEGRLFQSNYPRPFRNLIGKFALLSVHGDLQKKLHGTAVNFLGFEKLRVHFMEDIQNLMHTTFAQWQAKRDIHLHEECHQLVLNLMAKQLLDLSPSKETEEIGKAFAVFSKAFLAVPIRIPGTSYARGIKGREFLIKKIKEGIKHRRQHPDEAVHNDFLGELLKEDLHSEEVIADLVLFLLFAGHETSASAMVFSIKFLTDCPRALHELKEEHGALLKRKESPRNQKLTWDDYRSMKFTECVIYETLRLANVASAIYREAKEDIKIKGGFVIPRGWTVMVLLNSMHLDEKYHSSALTFDPWRWQRQLENNELSKNPSFIPFGGGARLCPGMHLAKLELALFLHNFVTKFRWEAVEDDKISYFPVSHLTKGFPIRLHHLQERMDD</sequence>
<dbReference type="GO" id="GO:0016125">
    <property type="term" value="P:sterol metabolic process"/>
    <property type="evidence" value="ECO:0007669"/>
    <property type="project" value="TreeGrafter"/>
</dbReference>
<dbReference type="SUPFAM" id="SSF48264">
    <property type="entry name" value="Cytochrome P450"/>
    <property type="match status" value="1"/>
</dbReference>
<evidence type="ECO:0000256" key="3">
    <source>
        <dbReference type="PIRSR" id="PIRSR602403-1"/>
    </source>
</evidence>
<dbReference type="GO" id="GO:0016705">
    <property type="term" value="F:oxidoreductase activity, acting on paired donors, with incorporation or reduction of molecular oxygen"/>
    <property type="evidence" value="ECO:0007669"/>
    <property type="project" value="InterPro"/>
</dbReference>
<dbReference type="PRINTS" id="PR00465">
    <property type="entry name" value="EP450IV"/>
</dbReference>
<dbReference type="InterPro" id="IPR002403">
    <property type="entry name" value="Cyt_P450_E_grp-IV"/>
</dbReference>